<dbReference type="EMBL" id="QGKW02001988">
    <property type="protein sequence ID" value="KAF2553050.1"/>
    <property type="molecule type" value="Genomic_DNA"/>
</dbReference>
<evidence type="ECO:0000313" key="1">
    <source>
        <dbReference type="EMBL" id="KAF2553050.1"/>
    </source>
</evidence>
<dbReference type="AlphaFoldDB" id="A0A8S9H7K1"/>
<evidence type="ECO:0000313" key="2">
    <source>
        <dbReference type="Proteomes" id="UP000712281"/>
    </source>
</evidence>
<gene>
    <name evidence="1" type="ORF">F2Q68_00036123</name>
</gene>
<dbReference type="Proteomes" id="UP000712281">
    <property type="component" value="Unassembled WGS sequence"/>
</dbReference>
<reference evidence="1" key="1">
    <citation type="submission" date="2019-12" db="EMBL/GenBank/DDBJ databases">
        <title>Genome sequencing and annotation of Brassica cretica.</title>
        <authorList>
            <person name="Studholme D.J."/>
            <person name="Sarris P.F."/>
        </authorList>
    </citation>
    <scope>NUCLEOTIDE SEQUENCE</scope>
    <source>
        <strain evidence="1">PFS-001/15</strain>
        <tissue evidence="1">Leaf</tissue>
    </source>
</reference>
<accession>A0A8S9H7K1</accession>
<sequence>KLLNQVIIYNLRRERNTRIFKVVTITQKFFEVVDRCMRDKLLSLPAVTASSPFLLELYFCFVSPYN</sequence>
<comment type="caution">
    <text evidence="1">The sequence shown here is derived from an EMBL/GenBank/DDBJ whole genome shotgun (WGS) entry which is preliminary data.</text>
</comment>
<protein>
    <submittedName>
        <fullName evidence="1">Uncharacterized protein</fullName>
    </submittedName>
</protein>
<name>A0A8S9H7K1_BRACR</name>
<proteinExistence type="predicted"/>
<organism evidence="1 2">
    <name type="scientific">Brassica cretica</name>
    <name type="common">Mustard</name>
    <dbReference type="NCBI Taxonomy" id="69181"/>
    <lineage>
        <taxon>Eukaryota</taxon>
        <taxon>Viridiplantae</taxon>
        <taxon>Streptophyta</taxon>
        <taxon>Embryophyta</taxon>
        <taxon>Tracheophyta</taxon>
        <taxon>Spermatophyta</taxon>
        <taxon>Magnoliopsida</taxon>
        <taxon>eudicotyledons</taxon>
        <taxon>Gunneridae</taxon>
        <taxon>Pentapetalae</taxon>
        <taxon>rosids</taxon>
        <taxon>malvids</taxon>
        <taxon>Brassicales</taxon>
        <taxon>Brassicaceae</taxon>
        <taxon>Brassiceae</taxon>
        <taxon>Brassica</taxon>
    </lineage>
</organism>
<feature type="non-terminal residue" evidence="1">
    <location>
        <position position="1"/>
    </location>
</feature>